<dbReference type="RefSeq" id="WP_341470936.1">
    <property type="nucleotide sequence ID" value="NZ_CP128400.1"/>
</dbReference>
<evidence type="ECO:0000313" key="4">
    <source>
        <dbReference type="Proteomes" id="UP001431572"/>
    </source>
</evidence>
<feature type="domain" description="Transposase IS116/IS110/IS902 C-terminal" evidence="2">
    <location>
        <begin position="223"/>
        <end position="305"/>
    </location>
</feature>
<name>A0ABY9B7A5_9CHLR</name>
<sequence length="407" mass="45582">MTKVTSSPRFVAFDVSKRSIVAAAVDAEQKILLQPRKITLEKFENWCQKNLYPTDRVVLEATGNAWQFYDQLQPLVASVTIANALQVKLIAQAKVKTDARDALNLAKLHAAALIPAVWVPPQPVRDLRSLVAQRNILVKQRTKCRNRLHARLMAHNLFPPEGNPFSEANLSWWENLVLSHAEKLQIRQAWKLLLELEPLIGEIEAEFLRLSCSEQWASQTIFLIQLPGFGIVTVMTILAAIGDITRFESPKKLVGYSGLGASVYASGQVCRTGSITRQGRSELRGALLEAAWSAVECSHYWKEEYTRLSIHLGKGKAIVAIARKLLVAAWHVLHKQQVDCHAEPELVARKLMNWGAKLKLEGRGQLTTREFLLQKLQCLKLEDKISSFNWNGQAYTLVAARATEVAG</sequence>
<dbReference type="InterPro" id="IPR002525">
    <property type="entry name" value="Transp_IS110-like_N"/>
</dbReference>
<organism evidence="3 4">
    <name type="scientific">Candidatus Chlorohelix allophototropha</name>
    <dbReference type="NCBI Taxonomy" id="3003348"/>
    <lineage>
        <taxon>Bacteria</taxon>
        <taxon>Bacillati</taxon>
        <taxon>Chloroflexota</taxon>
        <taxon>Chloroflexia</taxon>
        <taxon>Candidatus Chloroheliales</taxon>
        <taxon>Candidatus Chloroheliaceae</taxon>
        <taxon>Candidatus Chlorohelix</taxon>
    </lineage>
</organism>
<proteinExistence type="predicted"/>
<dbReference type="InterPro" id="IPR003346">
    <property type="entry name" value="Transposase_20"/>
</dbReference>
<dbReference type="Pfam" id="PF02371">
    <property type="entry name" value="Transposase_20"/>
    <property type="match status" value="1"/>
</dbReference>
<gene>
    <name evidence="3" type="ORF">OZ401_002628</name>
</gene>
<dbReference type="EMBL" id="CP128400">
    <property type="protein sequence ID" value="WJW69036.1"/>
    <property type="molecule type" value="Genomic_DNA"/>
</dbReference>
<evidence type="ECO:0000313" key="3">
    <source>
        <dbReference type="EMBL" id="WJW69036.1"/>
    </source>
</evidence>
<keyword evidence="4" id="KW-1185">Reference proteome</keyword>
<dbReference type="InterPro" id="IPR047650">
    <property type="entry name" value="Transpos_IS110"/>
</dbReference>
<protein>
    <submittedName>
        <fullName evidence="3">IS110 family transposase</fullName>
    </submittedName>
</protein>
<feature type="domain" description="Transposase IS110-like N-terminal" evidence="1">
    <location>
        <begin position="12"/>
        <end position="152"/>
    </location>
</feature>
<dbReference type="NCBIfam" id="NF033542">
    <property type="entry name" value="transpos_IS110"/>
    <property type="match status" value="1"/>
</dbReference>
<accession>A0ABY9B7A5</accession>
<reference evidence="3" key="1">
    <citation type="journal article" date="2024" name="Nature">
        <title>Anoxygenic phototroph of the Chloroflexota uses a type I reaction centre.</title>
        <authorList>
            <person name="Tsuji J.M."/>
            <person name="Shaw N.A."/>
            <person name="Nagashima S."/>
            <person name="Venkiteswaran J.J."/>
            <person name="Schiff S.L."/>
            <person name="Watanabe T."/>
            <person name="Fukui M."/>
            <person name="Hanada S."/>
            <person name="Tank M."/>
            <person name="Neufeld J.D."/>
        </authorList>
    </citation>
    <scope>NUCLEOTIDE SEQUENCE</scope>
    <source>
        <strain evidence="3">L227-S17</strain>
    </source>
</reference>
<dbReference type="Pfam" id="PF01548">
    <property type="entry name" value="DEDD_Tnp_IS110"/>
    <property type="match status" value="1"/>
</dbReference>
<dbReference type="PANTHER" id="PTHR33055">
    <property type="entry name" value="TRANSPOSASE FOR INSERTION SEQUENCE ELEMENT IS1111A"/>
    <property type="match status" value="1"/>
</dbReference>
<evidence type="ECO:0000259" key="2">
    <source>
        <dbReference type="Pfam" id="PF02371"/>
    </source>
</evidence>
<dbReference type="PANTHER" id="PTHR33055:SF13">
    <property type="entry name" value="TRANSPOSASE"/>
    <property type="match status" value="1"/>
</dbReference>
<dbReference type="Proteomes" id="UP001431572">
    <property type="component" value="Chromosome 2"/>
</dbReference>
<evidence type="ECO:0000259" key="1">
    <source>
        <dbReference type="Pfam" id="PF01548"/>
    </source>
</evidence>